<gene>
    <name evidence="2" type="ORF">CAQU_11245</name>
</gene>
<evidence type="ECO:0000313" key="3">
    <source>
        <dbReference type="Proteomes" id="UP000185478"/>
    </source>
</evidence>
<dbReference type="STRING" id="1431546.CAQU_11245"/>
<feature type="transmembrane region" description="Helical" evidence="1">
    <location>
        <begin position="188"/>
        <end position="206"/>
    </location>
</feature>
<feature type="transmembrane region" description="Helical" evidence="1">
    <location>
        <begin position="155"/>
        <end position="176"/>
    </location>
</feature>
<sequence length="260" mass="28551">MTFPRLLLSEWTKLRSTKSFWWVSALMLIFCVGLNAMTGWGTAQLMNSSGQGSDAKLNYDAASALGLVNQLGFIFIIIGAVMVVTAEYRHNYAPTTFLASPNRPLVLVAKALLYGVIAVILTSVTSFLSILALKMTVGPYSDQITIAGDDVVKRLLWVLPLAALLLVPFCVGIATIVRQTAGATTLMILWFAVLENIIAILPKVGIKIGQWLPFTNYNAWISDRIFNTHFEQASTGMYYFAAWSLAIFILGCIITSRRDA</sequence>
<keyword evidence="1" id="KW-1133">Transmembrane helix</keyword>
<dbReference type="OrthoDB" id="4420358at2"/>
<protein>
    <recommendedName>
        <fullName evidence="4">ABC transporter permease</fullName>
    </recommendedName>
</protein>
<dbReference type="AlphaFoldDB" id="A0A1L7CI86"/>
<dbReference type="Proteomes" id="UP000185478">
    <property type="component" value="Chromosome"/>
</dbReference>
<proteinExistence type="predicted"/>
<keyword evidence="1" id="KW-0472">Membrane</keyword>
<evidence type="ECO:0008006" key="4">
    <source>
        <dbReference type="Google" id="ProtNLM"/>
    </source>
</evidence>
<keyword evidence="1" id="KW-0812">Transmembrane</keyword>
<keyword evidence="3" id="KW-1185">Reference proteome</keyword>
<feature type="transmembrane region" description="Helical" evidence="1">
    <location>
        <begin position="20"/>
        <end position="41"/>
    </location>
</feature>
<feature type="transmembrane region" description="Helical" evidence="1">
    <location>
        <begin position="105"/>
        <end position="135"/>
    </location>
</feature>
<dbReference type="EMBL" id="CP009245">
    <property type="protein sequence ID" value="APT85525.1"/>
    <property type="molecule type" value="Genomic_DNA"/>
</dbReference>
<evidence type="ECO:0000313" key="2">
    <source>
        <dbReference type="EMBL" id="APT85525.1"/>
    </source>
</evidence>
<feature type="transmembrane region" description="Helical" evidence="1">
    <location>
        <begin position="61"/>
        <end position="84"/>
    </location>
</feature>
<evidence type="ECO:0000256" key="1">
    <source>
        <dbReference type="SAM" id="Phobius"/>
    </source>
</evidence>
<accession>A0A1L7CI86</accession>
<dbReference type="KEGG" id="caqu:CAQU_11245"/>
<name>A0A1L7CI86_9CORY</name>
<dbReference type="RefSeq" id="WP_075727680.1">
    <property type="nucleotide sequence ID" value="NZ_CP009245.1"/>
</dbReference>
<feature type="transmembrane region" description="Helical" evidence="1">
    <location>
        <begin position="237"/>
        <end position="256"/>
    </location>
</feature>
<organism evidence="2 3">
    <name type="scientific">Corynebacterium aquilae DSM 44791</name>
    <dbReference type="NCBI Taxonomy" id="1431546"/>
    <lineage>
        <taxon>Bacteria</taxon>
        <taxon>Bacillati</taxon>
        <taxon>Actinomycetota</taxon>
        <taxon>Actinomycetes</taxon>
        <taxon>Mycobacteriales</taxon>
        <taxon>Corynebacteriaceae</taxon>
        <taxon>Corynebacterium</taxon>
    </lineage>
</organism>
<reference evidence="2 3" key="1">
    <citation type="submission" date="2014-08" db="EMBL/GenBank/DDBJ databases">
        <title>Complete genome sequence of Corynebacterium aquilae S-613T(T) (=DSM 44791(T)), isolated from the choana of a healthy golden eagle.</title>
        <authorList>
            <person name="Ruckert C."/>
            <person name="Albersmeier A."/>
            <person name="Winkler A."/>
            <person name="Kalinowski J."/>
        </authorList>
    </citation>
    <scope>NUCLEOTIDE SEQUENCE [LARGE SCALE GENOMIC DNA]</scope>
    <source>
        <strain evidence="2 3">S-613</strain>
    </source>
</reference>